<name>A0ABQ5AQ57_9ASTR</name>
<gene>
    <name evidence="3" type="ORF">Tco_0824620</name>
</gene>
<dbReference type="PANTHER" id="PTHR23272:SF192">
    <property type="entry name" value="ZINC FINGER BED DOMAIN-CONTAINING PROTEIN DAYSLEEPER-LIKE"/>
    <property type="match status" value="1"/>
</dbReference>
<proteinExistence type="predicted"/>
<dbReference type="Pfam" id="PF05699">
    <property type="entry name" value="Dimer_Tnp_hAT"/>
    <property type="match status" value="1"/>
</dbReference>
<feature type="domain" description="HAT C-terminal dimerisation" evidence="1">
    <location>
        <begin position="235"/>
        <end position="310"/>
    </location>
</feature>
<dbReference type="InterPro" id="IPR012337">
    <property type="entry name" value="RNaseH-like_sf"/>
</dbReference>
<dbReference type="InterPro" id="IPR008906">
    <property type="entry name" value="HATC_C_dom"/>
</dbReference>
<evidence type="ECO:0000259" key="2">
    <source>
        <dbReference type="Pfam" id="PF14372"/>
    </source>
</evidence>
<dbReference type="Proteomes" id="UP001151760">
    <property type="component" value="Unassembled WGS sequence"/>
</dbReference>
<evidence type="ECO:0000313" key="3">
    <source>
        <dbReference type="EMBL" id="GJT03451.1"/>
    </source>
</evidence>
<organism evidence="3 4">
    <name type="scientific">Tanacetum coccineum</name>
    <dbReference type="NCBI Taxonomy" id="301880"/>
    <lineage>
        <taxon>Eukaryota</taxon>
        <taxon>Viridiplantae</taxon>
        <taxon>Streptophyta</taxon>
        <taxon>Embryophyta</taxon>
        <taxon>Tracheophyta</taxon>
        <taxon>Spermatophyta</taxon>
        <taxon>Magnoliopsida</taxon>
        <taxon>eudicotyledons</taxon>
        <taxon>Gunneridae</taxon>
        <taxon>Pentapetalae</taxon>
        <taxon>asterids</taxon>
        <taxon>campanulids</taxon>
        <taxon>Asterales</taxon>
        <taxon>Asteraceae</taxon>
        <taxon>Asteroideae</taxon>
        <taxon>Anthemideae</taxon>
        <taxon>Anthemidinae</taxon>
        <taxon>Tanacetum</taxon>
    </lineage>
</organism>
<sequence>MIFALRINCKQSHYGKRYLFQSGKKKKQPLRVSVQYIKGSHERKLKFHECCSQTALDCQKALTQDVPTRWNSIYRMLSSALYYRPALVHLSMSDSNYQSCPSTDEWDKVEKICDFLKVFYETNLAFSGFLYPTLNLYFPKLFLIHLKLVKELESPDEYMKKIANRRWLKFNKYWSDFNFLLAVAVVFDPHYKYSFLEFSYAKLYGKDSEQLVKVKKEFDLFDKTETSSSTQQQRELDFYLNEPRAATTSSICVLDFWKCQQYRYPILAKLAMDILCVPISTLASESAFSLGGRILDQYQSSMKPSNVETLN</sequence>
<accession>A0ABQ5AQ57</accession>
<feature type="domain" description="hAT-like transposase RNase-H fold" evidence="2">
    <location>
        <begin position="130"/>
        <end position="216"/>
    </location>
</feature>
<evidence type="ECO:0000313" key="4">
    <source>
        <dbReference type="Proteomes" id="UP001151760"/>
    </source>
</evidence>
<reference evidence="3" key="1">
    <citation type="journal article" date="2022" name="Int. J. Mol. Sci.">
        <title>Draft Genome of Tanacetum Coccineum: Genomic Comparison of Closely Related Tanacetum-Family Plants.</title>
        <authorList>
            <person name="Yamashiro T."/>
            <person name="Shiraishi A."/>
            <person name="Nakayama K."/>
            <person name="Satake H."/>
        </authorList>
    </citation>
    <scope>NUCLEOTIDE SEQUENCE</scope>
</reference>
<keyword evidence="4" id="KW-1185">Reference proteome</keyword>
<dbReference type="EMBL" id="BQNB010012429">
    <property type="protein sequence ID" value="GJT03451.1"/>
    <property type="molecule type" value="Genomic_DNA"/>
</dbReference>
<evidence type="ECO:0000259" key="1">
    <source>
        <dbReference type="Pfam" id="PF05699"/>
    </source>
</evidence>
<dbReference type="PANTHER" id="PTHR23272">
    <property type="entry name" value="BED FINGER-RELATED"/>
    <property type="match status" value="1"/>
</dbReference>
<comment type="caution">
    <text evidence="3">The sequence shown here is derived from an EMBL/GenBank/DDBJ whole genome shotgun (WGS) entry which is preliminary data.</text>
</comment>
<reference evidence="3" key="2">
    <citation type="submission" date="2022-01" db="EMBL/GenBank/DDBJ databases">
        <authorList>
            <person name="Yamashiro T."/>
            <person name="Shiraishi A."/>
            <person name="Satake H."/>
            <person name="Nakayama K."/>
        </authorList>
    </citation>
    <scope>NUCLEOTIDE SEQUENCE</scope>
</reference>
<dbReference type="Pfam" id="PF14372">
    <property type="entry name" value="hAT-like_RNase-H"/>
    <property type="match status" value="1"/>
</dbReference>
<dbReference type="SUPFAM" id="SSF53098">
    <property type="entry name" value="Ribonuclease H-like"/>
    <property type="match status" value="1"/>
</dbReference>
<protein>
    <submittedName>
        <fullName evidence="3">Zinc finger BED domain-containing protein RICESLEEPER 2-like protein</fullName>
    </submittedName>
</protein>
<dbReference type="InterPro" id="IPR025525">
    <property type="entry name" value="hAT-like_transposase_RNase-H"/>
</dbReference>